<dbReference type="InterPro" id="IPR033239">
    <property type="entry name" value="EVI2B"/>
</dbReference>
<sequence>MASKQVILVLFCGEIWKSFSTAAPQHVSMTEGNSYTSARSPAANKILYHLQTTGPSLHHPGPALAHTTPQVFTGEEETGDGSWVAALIIGAILVGMMLAVIAILLWKCYMWPEPVLADAHWAGRSPFTDGDTPDLLGDSDQDPKRSSVLFMLPWKVKQGPTSQQDASGSENPPHHPTSNDNGQLPVPAGGDCGAGAAAPSTAPPPAPASETVSSAGGSCPHPDTPCEPHDLPPPPAWLRDPPEDLGSEPSKHEAEEPLPPPPELLIQDIQEPLPQAQHPA</sequence>
<feature type="region of interest" description="Disordered" evidence="1">
    <location>
        <begin position="157"/>
        <end position="280"/>
    </location>
</feature>
<feature type="compositionally biased region" description="Polar residues" evidence="1">
    <location>
        <begin position="159"/>
        <end position="182"/>
    </location>
</feature>
<dbReference type="Proteomes" id="UP000642973">
    <property type="component" value="Unassembled WGS sequence"/>
</dbReference>
<dbReference type="PANTHER" id="PTHR15384:SF0">
    <property type="entry name" value="PROTEIN EVI2B"/>
    <property type="match status" value="1"/>
</dbReference>
<dbReference type="EMBL" id="WEIV01015248">
    <property type="protein sequence ID" value="NWI54856.1"/>
    <property type="molecule type" value="Genomic_DNA"/>
</dbReference>
<protein>
    <submittedName>
        <fullName evidence="3">EVI2B protein</fullName>
    </submittedName>
</protein>
<organism evidence="3 4">
    <name type="scientific">Calyptomena viridis</name>
    <name type="common">Lesser green broadbill</name>
    <dbReference type="NCBI Taxonomy" id="135972"/>
    <lineage>
        <taxon>Eukaryota</taxon>
        <taxon>Metazoa</taxon>
        <taxon>Chordata</taxon>
        <taxon>Craniata</taxon>
        <taxon>Vertebrata</taxon>
        <taxon>Euteleostomi</taxon>
        <taxon>Archelosauria</taxon>
        <taxon>Archosauria</taxon>
        <taxon>Dinosauria</taxon>
        <taxon>Saurischia</taxon>
        <taxon>Theropoda</taxon>
        <taxon>Coelurosauria</taxon>
        <taxon>Aves</taxon>
        <taxon>Neognathae</taxon>
        <taxon>Neoaves</taxon>
        <taxon>Telluraves</taxon>
        <taxon>Australaves</taxon>
        <taxon>Passeriformes</taxon>
        <taxon>Eurylaimidae</taxon>
        <taxon>Calyptomena</taxon>
    </lineage>
</organism>
<comment type="caution">
    <text evidence="3">The sequence shown here is derived from an EMBL/GenBank/DDBJ whole genome shotgun (WGS) entry which is preliminary data.</text>
</comment>
<keyword evidence="2" id="KW-0472">Membrane</keyword>
<dbReference type="GO" id="GO:2000035">
    <property type="term" value="P:regulation of stem cell division"/>
    <property type="evidence" value="ECO:0007669"/>
    <property type="project" value="TreeGrafter"/>
</dbReference>
<keyword evidence="2" id="KW-0812">Transmembrane</keyword>
<keyword evidence="2" id="KW-1133">Transmembrane helix</keyword>
<feature type="non-terminal residue" evidence="3">
    <location>
        <position position="1"/>
    </location>
</feature>
<dbReference type="GO" id="GO:0045660">
    <property type="term" value="P:positive regulation of neutrophil differentiation"/>
    <property type="evidence" value="ECO:0007669"/>
    <property type="project" value="TreeGrafter"/>
</dbReference>
<name>A0A851CFF7_CALVR</name>
<evidence type="ECO:0000313" key="4">
    <source>
        <dbReference type="Proteomes" id="UP000642973"/>
    </source>
</evidence>
<gene>
    <name evidence="3" type="primary">Evi2b</name>
    <name evidence="3" type="ORF">CALVIR_R14305</name>
</gene>
<feature type="non-terminal residue" evidence="3">
    <location>
        <position position="280"/>
    </location>
</feature>
<dbReference type="PANTHER" id="PTHR15384">
    <property type="entry name" value="PROTEIN EVI2B"/>
    <property type="match status" value="1"/>
</dbReference>
<evidence type="ECO:0000313" key="3">
    <source>
        <dbReference type="EMBL" id="NWI54856.1"/>
    </source>
</evidence>
<evidence type="ECO:0000256" key="1">
    <source>
        <dbReference type="SAM" id="MobiDB-lite"/>
    </source>
</evidence>
<evidence type="ECO:0000256" key="2">
    <source>
        <dbReference type="SAM" id="Phobius"/>
    </source>
</evidence>
<dbReference type="AlphaFoldDB" id="A0A851CFF7"/>
<keyword evidence="4" id="KW-1185">Reference proteome</keyword>
<accession>A0A851CFF7</accession>
<proteinExistence type="predicted"/>
<feature type="transmembrane region" description="Helical" evidence="2">
    <location>
        <begin position="83"/>
        <end position="106"/>
    </location>
</feature>
<reference evidence="3" key="1">
    <citation type="submission" date="2019-10" db="EMBL/GenBank/DDBJ databases">
        <title>Bird 10,000 Genomes (B10K) Project - Family phase.</title>
        <authorList>
            <person name="Zhang G."/>
        </authorList>
    </citation>
    <scope>NUCLEOTIDE SEQUENCE</scope>
    <source>
        <strain evidence="3">B10K-DU-002-55</strain>
        <tissue evidence="3">Muscle</tissue>
    </source>
</reference>